<sequence length="249" mass="28545">MTQSLRTTIRRTIRAIRKYIRRRRPLRGSNLFSDLNSNLPHLVVRTVFDVGANVGDVSRSFVKHYQKCSIYAFEPIPSVYSILCDNVKHLDNVRCFNVALSDTAGRMSMRRQGHDGLYTLEESEVIGEVGDEVQGIQVTTIDEFCSDHDIQEIDYLKIDAGGHDAKVLAGCKQMLSNQAISIIEVEAGMNPDDQIFSTLEEMKLFLESFDYRVFALYEQMHEFKTKSPHLRRVNAVFISRNLIRQHTPE</sequence>
<name>A0A2S8FCA0_9BACT</name>
<proteinExistence type="predicted"/>
<reference evidence="2 3" key="1">
    <citation type="submission" date="2018-02" db="EMBL/GenBank/DDBJ databases">
        <title>Comparative genomes isolates from brazilian mangrove.</title>
        <authorList>
            <person name="Araujo J.E."/>
            <person name="Taketani R.G."/>
            <person name="Silva M.C.P."/>
            <person name="Loureco M.V."/>
            <person name="Andreote F.D."/>
        </authorList>
    </citation>
    <scope>NUCLEOTIDE SEQUENCE [LARGE SCALE GENOMIC DNA]</scope>
    <source>
        <strain evidence="2 3">Hex-1 MGV</strain>
    </source>
</reference>
<comment type="caution">
    <text evidence="2">The sequence shown here is derived from an EMBL/GenBank/DDBJ whole genome shotgun (WGS) entry which is preliminary data.</text>
</comment>
<dbReference type="InterPro" id="IPR052514">
    <property type="entry name" value="SAM-dependent_MTase"/>
</dbReference>
<evidence type="ECO:0000259" key="1">
    <source>
        <dbReference type="Pfam" id="PF05050"/>
    </source>
</evidence>
<dbReference type="Pfam" id="PF05050">
    <property type="entry name" value="Methyltransf_21"/>
    <property type="match status" value="1"/>
</dbReference>
<evidence type="ECO:0000313" key="3">
    <source>
        <dbReference type="Proteomes" id="UP000238322"/>
    </source>
</evidence>
<protein>
    <recommendedName>
        <fullName evidence="1">Methyltransferase FkbM domain-containing protein</fullName>
    </recommendedName>
</protein>
<dbReference type="OrthoDB" id="276857at2"/>
<dbReference type="PANTHER" id="PTHR34203:SF15">
    <property type="entry name" value="SLL1173 PROTEIN"/>
    <property type="match status" value="1"/>
</dbReference>
<dbReference type="RefSeq" id="WP_105332971.1">
    <property type="nucleotide sequence ID" value="NZ_PUHY01000015.1"/>
</dbReference>
<evidence type="ECO:0000313" key="2">
    <source>
        <dbReference type="EMBL" id="PQO29777.1"/>
    </source>
</evidence>
<dbReference type="InterPro" id="IPR029063">
    <property type="entry name" value="SAM-dependent_MTases_sf"/>
</dbReference>
<dbReference type="Proteomes" id="UP000238322">
    <property type="component" value="Unassembled WGS sequence"/>
</dbReference>
<dbReference type="EMBL" id="PUHY01000015">
    <property type="protein sequence ID" value="PQO29777.1"/>
    <property type="molecule type" value="Genomic_DNA"/>
</dbReference>
<dbReference type="SUPFAM" id="SSF53335">
    <property type="entry name" value="S-adenosyl-L-methionine-dependent methyltransferases"/>
    <property type="match status" value="1"/>
</dbReference>
<dbReference type="InterPro" id="IPR006342">
    <property type="entry name" value="FkbM_mtfrase"/>
</dbReference>
<dbReference type="Gene3D" id="3.40.50.150">
    <property type="entry name" value="Vaccinia Virus protein VP39"/>
    <property type="match status" value="1"/>
</dbReference>
<organism evidence="2 3">
    <name type="scientific">Blastopirellula marina</name>
    <dbReference type="NCBI Taxonomy" id="124"/>
    <lineage>
        <taxon>Bacteria</taxon>
        <taxon>Pseudomonadati</taxon>
        <taxon>Planctomycetota</taxon>
        <taxon>Planctomycetia</taxon>
        <taxon>Pirellulales</taxon>
        <taxon>Pirellulaceae</taxon>
        <taxon>Blastopirellula</taxon>
    </lineage>
</organism>
<dbReference type="PANTHER" id="PTHR34203">
    <property type="entry name" value="METHYLTRANSFERASE, FKBM FAMILY PROTEIN"/>
    <property type="match status" value="1"/>
</dbReference>
<dbReference type="AlphaFoldDB" id="A0A2S8FCA0"/>
<accession>A0A2S8FCA0</accession>
<gene>
    <name evidence="2" type="ORF">C5Y83_27430</name>
</gene>
<dbReference type="NCBIfam" id="TIGR01444">
    <property type="entry name" value="fkbM_fam"/>
    <property type="match status" value="1"/>
</dbReference>
<feature type="domain" description="Methyltransferase FkbM" evidence="1">
    <location>
        <begin position="49"/>
        <end position="213"/>
    </location>
</feature>